<dbReference type="NCBIfam" id="TIGR00229">
    <property type="entry name" value="sensory_box"/>
    <property type="match status" value="2"/>
</dbReference>
<dbReference type="SMART" id="SM00911">
    <property type="entry name" value="HWE_HK"/>
    <property type="match status" value="1"/>
</dbReference>
<dbReference type="Gene3D" id="3.30.450.20">
    <property type="entry name" value="PAS domain"/>
    <property type="match status" value="2"/>
</dbReference>
<dbReference type="SUPFAM" id="SSF55785">
    <property type="entry name" value="PYP-like sensor domain (PAS domain)"/>
    <property type="match status" value="2"/>
</dbReference>
<evidence type="ECO:0000256" key="5">
    <source>
        <dbReference type="ARBA" id="ARBA00022553"/>
    </source>
</evidence>
<evidence type="ECO:0000256" key="4">
    <source>
        <dbReference type="ARBA" id="ARBA00022543"/>
    </source>
</evidence>
<dbReference type="CDD" id="cd00130">
    <property type="entry name" value="PAS"/>
    <property type="match status" value="2"/>
</dbReference>
<dbReference type="GO" id="GO:0005524">
    <property type="term" value="F:ATP binding"/>
    <property type="evidence" value="ECO:0007669"/>
    <property type="project" value="UniProtKB-KW"/>
</dbReference>
<dbReference type="Gene3D" id="3.30.565.10">
    <property type="entry name" value="Histidine kinase-like ATPase, C-terminal domain"/>
    <property type="match status" value="1"/>
</dbReference>
<evidence type="ECO:0000256" key="10">
    <source>
        <dbReference type="ARBA" id="ARBA00022737"/>
    </source>
</evidence>
<dbReference type="InterPro" id="IPR000700">
    <property type="entry name" value="PAS-assoc_C"/>
</dbReference>
<dbReference type="Proteomes" id="UP000194474">
    <property type="component" value="Unassembled WGS sequence"/>
</dbReference>
<dbReference type="InterPro" id="IPR013655">
    <property type="entry name" value="PAS_fold_3"/>
</dbReference>
<dbReference type="AlphaFoldDB" id="A0A1Y6EBK0"/>
<evidence type="ECO:0000256" key="3">
    <source>
        <dbReference type="ARBA" id="ARBA00021740"/>
    </source>
</evidence>
<keyword evidence="16" id="KW-0675">Receptor</keyword>
<protein>
    <recommendedName>
        <fullName evidence="3">Blue-light-activated histidine kinase</fullName>
        <ecNumber evidence="2">2.7.13.3</ecNumber>
    </recommendedName>
</protein>
<evidence type="ECO:0000313" key="20">
    <source>
        <dbReference type="Proteomes" id="UP000194474"/>
    </source>
</evidence>
<evidence type="ECO:0000256" key="2">
    <source>
        <dbReference type="ARBA" id="ARBA00012438"/>
    </source>
</evidence>
<dbReference type="InterPro" id="IPR036890">
    <property type="entry name" value="HATPase_C_sf"/>
</dbReference>
<keyword evidence="4" id="KW-0600">Photoreceptor protein</keyword>
<reference evidence="20" key="1">
    <citation type="submission" date="2017-04" db="EMBL/GenBank/DDBJ databases">
        <authorList>
            <person name="Varghese N."/>
            <person name="Submissions S."/>
        </authorList>
    </citation>
    <scope>NUCLEOTIDE SEQUENCE [LARGE SCALE GENOMIC DNA]</scope>
</reference>
<keyword evidence="14" id="KW-0157">Chromophore</keyword>
<dbReference type="OrthoDB" id="7991996at2"/>
<dbReference type="InterPro" id="IPR001610">
    <property type="entry name" value="PAC"/>
</dbReference>
<keyword evidence="20" id="KW-1185">Reference proteome</keyword>
<name>A0A1Y6EBK0_9HYPH</name>
<dbReference type="InterPro" id="IPR011102">
    <property type="entry name" value="Sig_transdc_His_kinase_HWE"/>
</dbReference>
<dbReference type="PROSITE" id="PS50112">
    <property type="entry name" value="PAS"/>
    <property type="match status" value="1"/>
</dbReference>
<keyword evidence="5" id="KW-0597">Phosphoprotein</keyword>
<dbReference type="PANTHER" id="PTHR41523">
    <property type="entry name" value="TWO-COMPONENT SYSTEM SENSOR PROTEIN"/>
    <property type="match status" value="1"/>
</dbReference>
<keyword evidence="6" id="KW-0716">Sensory transduction</keyword>
<evidence type="ECO:0000259" key="17">
    <source>
        <dbReference type="PROSITE" id="PS50112"/>
    </source>
</evidence>
<evidence type="ECO:0000256" key="8">
    <source>
        <dbReference type="ARBA" id="ARBA00022643"/>
    </source>
</evidence>
<evidence type="ECO:0000259" key="18">
    <source>
        <dbReference type="PROSITE" id="PS50113"/>
    </source>
</evidence>
<sequence>MRGKESVLTTQEDRIDSELHRISASNDPFASAVRATRMPMLITDPSKPDNPIVFMNDAFTKLTGYTRAEVMGQNCRFLQGPGTNREDVTRIRNAIARRESIEIDLLNYRKDGTSFWNRLLISPVFNEAGELSYFFASQFDVSPERNRVSELQLSHSELESEIERRMLDLMANETRIRFILNAARMGIWTLDLTSGRLISSPQCKVNFGRHPHAPFSYEDLKASIVEEDRLRWTQVIDEAIESGGEFSIEYRIRTPDGELRWVEVRGQVNRDLTDTPSIMSGVSMEITERKEAEEHRKLLSRELNHRVKNMLATAQSVFVQSLRSAKSLDDAQQIAVGRIHSLATAQDLLTQEGWSSATLSDVVERSLAPFEGADFRIAGPRVLLGAKAVSTLSLTIHELATNSIKYGALSSEDGSVTITWDLLPGETETLRFHWSEMGGPPVLPPQRRGFGSRVIENIASAELGGTAQVDFRPGGILYELKAPVSQLSDNVDAYSGRPAPQA</sequence>
<accession>A0A1Y6EBK0</accession>
<dbReference type="PROSITE" id="PS50113">
    <property type="entry name" value="PAC"/>
    <property type="match status" value="2"/>
</dbReference>
<dbReference type="InterPro" id="IPR035965">
    <property type="entry name" value="PAS-like_dom_sf"/>
</dbReference>
<evidence type="ECO:0000256" key="16">
    <source>
        <dbReference type="ARBA" id="ARBA00023170"/>
    </source>
</evidence>
<evidence type="ECO:0000256" key="6">
    <source>
        <dbReference type="ARBA" id="ARBA00022606"/>
    </source>
</evidence>
<feature type="domain" description="PAC" evidence="18">
    <location>
        <begin position="99"/>
        <end position="153"/>
    </location>
</feature>
<keyword evidence="12" id="KW-0418">Kinase</keyword>
<dbReference type="Pfam" id="PF13426">
    <property type="entry name" value="PAS_9"/>
    <property type="match status" value="1"/>
</dbReference>
<evidence type="ECO:0000256" key="11">
    <source>
        <dbReference type="ARBA" id="ARBA00022741"/>
    </source>
</evidence>
<dbReference type="Gene3D" id="2.10.70.100">
    <property type="match status" value="1"/>
</dbReference>
<evidence type="ECO:0000256" key="14">
    <source>
        <dbReference type="ARBA" id="ARBA00022991"/>
    </source>
</evidence>
<evidence type="ECO:0000256" key="1">
    <source>
        <dbReference type="ARBA" id="ARBA00000085"/>
    </source>
</evidence>
<keyword evidence="13" id="KW-0067">ATP-binding</keyword>
<dbReference type="GO" id="GO:0004673">
    <property type="term" value="F:protein histidine kinase activity"/>
    <property type="evidence" value="ECO:0007669"/>
    <property type="project" value="UniProtKB-EC"/>
</dbReference>
<dbReference type="InterPro" id="IPR000014">
    <property type="entry name" value="PAS"/>
</dbReference>
<dbReference type="PANTHER" id="PTHR41523:SF7">
    <property type="entry name" value="HISTIDINE KINASE"/>
    <property type="match status" value="1"/>
</dbReference>
<keyword evidence="15" id="KW-0843">Virulence</keyword>
<proteinExistence type="predicted"/>
<feature type="domain" description="PAC" evidence="18">
    <location>
        <begin position="246"/>
        <end position="298"/>
    </location>
</feature>
<comment type="catalytic activity">
    <reaction evidence="1">
        <text>ATP + protein L-histidine = ADP + protein N-phospho-L-histidine.</text>
        <dbReference type="EC" id="2.7.13.3"/>
    </reaction>
</comment>
<gene>
    <name evidence="19" type="ORF">SAMN06295905_0101</name>
</gene>
<keyword evidence="10" id="KW-0677">Repeat</keyword>
<evidence type="ECO:0000256" key="12">
    <source>
        <dbReference type="ARBA" id="ARBA00022777"/>
    </source>
</evidence>
<evidence type="ECO:0000256" key="7">
    <source>
        <dbReference type="ARBA" id="ARBA00022630"/>
    </source>
</evidence>
<dbReference type="Pfam" id="PF08447">
    <property type="entry name" value="PAS_3"/>
    <property type="match status" value="1"/>
</dbReference>
<keyword evidence="8" id="KW-0288">FMN</keyword>
<dbReference type="SMART" id="SM00086">
    <property type="entry name" value="PAC"/>
    <property type="match status" value="2"/>
</dbReference>
<feature type="domain" description="PAS" evidence="17">
    <location>
        <begin position="25"/>
        <end position="74"/>
    </location>
</feature>
<keyword evidence="9" id="KW-0808">Transferase</keyword>
<dbReference type="SMART" id="SM00091">
    <property type="entry name" value="PAS"/>
    <property type="match status" value="2"/>
</dbReference>
<evidence type="ECO:0000256" key="9">
    <source>
        <dbReference type="ARBA" id="ARBA00022679"/>
    </source>
</evidence>
<evidence type="ECO:0000256" key="15">
    <source>
        <dbReference type="ARBA" id="ARBA00023026"/>
    </source>
</evidence>
<dbReference type="Pfam" id="PF07536">
    <property type="entry name" value="HWE_HK"/>
    <property type="match status" value="1"/>
</dbReference>
<dbReference type="GO" id="GO:0009881">
    <property type="term" value="F:photoreceptor activity"/>
    <property type="evidence" value="ECO:0007669"/>
    <property type="project" value="UniProtKB-KW"/>
</dbReference>
<dbReference type="EMBL" id="FXWK01000001">
    <property type="protein sequence ID" value="SMQ58571.1"/>
    <property type="molecule type" value="Genomic_DNA"/>
</dbReference>
<evidence type="ECO:0000256" key="13">
    <source>
        <dbReference type="ARBA" id="ARBA00022840"/>
    </source>
</evidence>
<organism evidence="19 20">
    <name type="scientific">Devosia lucknowensis</name>
    <dbReference type="NCBI Taxonomy" id="1096929"/>
    <lineage>
        <taxon>Bacteria</taxon>
        <taxon>Pseudomonadati</taxon>
        <taxon>Pseudomonadota</taxon>
        <taxon>Alphaproteobacteria</taxon>
        <taxon>Hyphomicrobiales</taxon>
        <taxon>Devosiaceae</taxon>
        <taxon>Devosia</taxon>
    </lineage>
</organism>
<evidence type="ECO:0000313" key="19">
    <source>
        <dbReference type="EMBL" id="SMQ58571.1"/>
    </source>
</evidence>
<keyword evidence="11" id="KW-0547">Nucleotide-binding</keyword>
<dbReference type="EC" id="2.7.13.3" evidence="2"/>
<keyword evidence="7" id="KW-0285">Flavoprotein</keyword>